<dbReference type="InterPro" id="IPR052091">
    <property type="entry name" value="Beta-ala_Activ/Resist"/>
</dbReference>
<gene>
    <name evidence="2" type="ORF">SAMN00768000_3522</name>
</gene>
<dbReference type="Proteomes" id="UP000192660">
    <property type="component" value="Unassembled WGS sequence"/>
</dbReference>
<evidence type="ECO:0000313" key="3">
    <source>
        <dbReference type="Proteomes" id="UP000192660"/>
    </source>
</evidence>
<dbReference type="Gene3D" id="3.30.300.30">
    <property type="match status" value="1"/>
</dbReference>
<dbReference type="Pfam" id="PF00501">
    <property type="entry name" value="AMP-binding"/>
    <property type="match status" value="1"/>
</dbReference>
<evidence type="ECO:0000313" key="2">
    <source>
        <dbReference type="EMBL" id="SMC07901.1"/>
    </source>
</evidence>
<name>A0A1W1WNM6_SULTA</name>
<dbReference type="PANTHER" id="PTHR44394">
    <property type="entry name" value="BETA-ALANINE-ACTIVATING ENZYME"/>
    <property type="match status" value="1"/>
</dbReference>
<dbReference type="AlphaFoldDB" id="A0A1W1WNM6"/>
<dbReference type="InterPro" id="IPR045851">
    <property type="entry name" value="AMP-bd_C_sf"/>
</dbReference>
<dbReference type="PROSITE" id="PS00455">
    <property type="entry name" value="AMP_BINDING"/>
    <property type="match status" value="1"/>
</dbReference>
<reference evidence="3" key="1">
    <citation type="submission" date="2017-04" db="EMBL/GenBank/DDBJ databases">
        <authorList>
            <person name="Varghese N."/>
            <person name="Submissions S."/>
        </authorList>
    </citation>
    <scope>NUCLEOTIDE SEQUENCE [LARGE SCALE GENOMIC DNA]</scope>
    <source>
        <strain evidence="3">DSM 9293</strain>
    </source>
</reference>
<feature type="domain" description="AMP-dependent synthetase/ligase" evidence="1">
    <location>
        <begin position="9"/>
        <end position="355"/>
    </location>
</feature>
<accession>A0A1W1WNM6</accession>
<keyword evidence="3" id="KW-1185">Reference proteome</keyword>
<proteinExistence type="predicted"/>
<dbReference type="OrthoDB" id="9778383at2"/>
<dbReference type="GO" id="GO:0043041">
    <property type="term" value="P:amino acid activation for nonribosomal peptide biosynthetic process"/>
    <property type="evidence" value="ECO:0007669"/>
    <property type="project" value="TreeGrafter"/>
</dbReference>
<dbReference type="SUPFAM" id="SSF56801">
    <property type="entry name" value="Acetyl-CoA synthetase-like"/>
    <property type="match status" value="1"/>
</dbReference>
<dbReference type="Gene3D" id="3.40.50.12780">
    <property type="entry name" value="N-terminal domain of ligase-like"/>
    <property type="match status" value="1"/>
</dbReference>
<organism evidence="2 3">
    <name type="scientific">Sulfobacillus thermosulfidooxidans (strain DSM 9293 / VKM B-1269 / AT-1)</name>
    <dbReference type="NCBI Taxonomy" id="929705"/>
    <lineage>
        <taxon>Bacteria</taxon>
        <taxon>Bacillati</taxon>
        <taxon>Bacillota</taxon>
        <taxon>Clostridia</taxon>
        <taxon>Eubacteriales</taxon>
        <taxon>Clostridiales Family XVII. Incertae Sedis</taxon>
        <taxon>Sulfobacillus</taxon>
    </lineage>
</organism>
<dbReference type="InterPro" id="IPR000873">
    <property type="entry name" value="AMP-dep_synth/lig_dom"/>
</dbReference>
<dbReference type="InterPro" id="IPR020845">
    <property type="entry name" value="AMP-binding_CS"/>
</dbReference>
<sequence length="511" mass="56873">MLLATQGVEDLAIVTSERKFSYSVVHEVCDGIEKLLDAQHVSSGIVVLSGPRSPEYVMSLISTRRSQRTFFPAPYPTPEAWVEAMAGAAPIDLALVDLSRFGERWLRHWEPIASLNEVNECLSGQWTVLRPKLIPQRERTADKNPELAYVICTSGSTGTPKVVEVGSSAFDKKISSLLAQWPSPQGKVWLNWHHYSFDVALWEVFGCFESGGTLAICDDVTVLSDELPEFIENVEPNYVCLTPTAWRALKSCHACWNSVERLILAGESVHAQEVLEWVRGLGCSSSSMSIWNAYGPTEAIIYATSARIWPEGDVTLNGPNIGWPLPGVQVRVNTTEVTDKQGTLILGGHEIAERYGEWLFPLSVGDRQRFFSEHGVRLFETGDVVRKLRDMSLVFLGRRDRQVKLEGVRIELDAIEAIACRNETVLGAHATVAQETGGRKGIVLAIVCRQENEDRNRELAIDVRNTLQHTFPSPFLPVIIEVLPELTLRPSGKLDTSAARRRFESKGWIPS</sequence>
<dbReference type="PANTHER" id="PTHR44394:SF1">
    <property type="entry name" value="BETA-ALANINE-ACTIVATING ENZYME"/>
    <property type="match status" value="1"/>
</dbReference>
<protein>
    <submittedName>
        <fullName evidence="2">AMP-binding enzyme</fullName>
    </submittedName>
</protein>
<evidence type="ECO:0000259" key="1">
    <source>
        <dbReference type="Pfam" id="PF00501"/>
    </source>
</evidence>
<dbReference type="InterPro" id="IPR042099">
    <property type="entry name" value="ANL_N_sf"/>
</dbReference>
<dbReference type="EMBL" id="FWWY01000002">
    <property type="protein sequence ID" value="SMC07901.1"/>
    <property type="molecule type" value="Genomic_DNA"/>
</dbReference>